<organism evidence="2">
    <name type="scientific">Oryza meridionalis</name>
    <dbReference type="NCBI Taxonomy" id="40149"/>
    <lineage>
        <taxon>Eukaryota</taxon>
        <taxon>Viridiplantae</taxon>
        <taxon>Streptophyta</taxon>
        <taxon>Embryophyta</taxon>
        <taxon>Tracheophyta</taxon>
        <taxon>Spermatophyta</taxon>
        <taxon>Magnoliopsida</taxon>
        <taxon>Liliopsida</taxon>
        <taxon>Poales</taxon>
        <taxon>Poaceae</taxon>
        <taxon>BOP clade</taxon>
        <taxon>Oryzoideae</taxon>
        <taxon>Oryzeae</taxon>
        <taxon>Oryzinae</taxon>
        <taxon>Oryza</taxon>
    </lineage>
</organism>
<feature type="region of interest" description="Disordered" evidence="1">
    <location>
        <begin position="170"/>
        <end position="192"/>
    </location>
</feature>
<evidence type="ECO:0000313" key="2">
    <source>
        <dbReference type="EnsemblPlants" id="OMERI10G06250.1"/>
    </source>
</evidence>
<accession>A0A0E0EXF6</accession>
<evidence type="ECO:0000256" key="1">
    <source>
        <dbReference type="SAM" id="MobiDB-lite"/>
    </source>
</evidence>
<name>A0A0E0EXF6_9ORYZ</name>
<dbReference type="Gramene" id="OMERI10G06250.1">
    <property type="protein sequence ID" value="OMERI10G06250.1"/>
    <property type="gene ID" value="OMERI10G06250"/>
</dbReference>
<sequence>MPPTHRRVPTLWTPPAQRPDSAPPSTPTENASDLDLKPKSAVLLSPPSPATGEVGHRRRTLQTPPDVAPPPDLFTPPPPVSNPAAIGHHRLVQHATAAAATTATVAIPAAVAHHRTARSGRSGADLAIYRRRLSGETPGLLRVARERSPTAAVLVAVRLCRRPLGRLRGGGGRWGREKGRPGRRLPCRPWGRTTQGNRGPLLLFSYDLVVRFG</sequence>
<reference evidence="2" key="2">
    <citation type="submission" date="2018-05" db="EMBL/GenBank/DDBJ databases">
        <title>OmerRS3 (Oryza meridionalis Reference Sequence Version 3).</title>
        <authorList>
            <person name="Zhang J."/>
            <person name="Kudrna D."/>
            <person name="Lee S."/>
            <person name="Talag J."/>
            <person name="Welchert J."/>
            <person name="Wing R.A."/>
        </authorList>
    </citation>
    <scope>NUCLEOTIDE SEQUENCE [LARGE SCALE GENOMIC DNA]</scope>
    <source>
        <strain evidence="2">cv. OR44</strain>
    </source>
</reference>
<keyword evidence="3" id="KW-1185">Reference proteome</keyword>
<evidence type="ECO:0000313" key="3">
    <source>
        <dbReference type="Proteomes" id="UP000008021"/>
    </source>
</evidence>
<proteinExistence type="predicted"/>
<dbReference type="EnsemblPlants" id="OMERI10G06250.1">
    <property type="protein sequence ID" value="OMERI10G06250.1"/>
    <property type="gene ID" value="OMERI10G06250"/>
</dbReference>
<protein>
    <submittedName>
        <fullName evidence="2">Uncharacterized protein</fullName>
    </submittedName>
</protein>
<dbReference type="HOGENOM" id="CLU_1296150_0_0_1"/>
<dbReference type="AlphaFoldDB" id="A0A0E0EXF6"/>
<reference evidence="2" key="1">
    <citation type="submission" date="2015-04" db="UniProtKB">
        <authorList>
            <consortium name="EnsemblPlants"/>
        </authorList>
    </citation>
    <scope>IDENTIFICATION</scope>
</reference>
<dbReference type="Proteomes" id="UP000008021">
    <property type="component" value="Chromosome 10"/>
</dbReference>
<feature type="region of interest" description="Disordered" evidence="1">
    <location>
        <begin position="1"/>
        <end position="72"/>
    </location>
</feature>